<protein>
    <submittedName>
        <fullName evidence="1">Uncharacterized protein</fullName>
    </submittedName>
</protein>
<evidence type="ECO:0000313" key="2">
    <source>
        <dbReference type="Proteomes" id="UP001054837"/>
    </source>
</evidence>
<comment type="caution">
    <text evidence="1">The sequence shown here is derived from an EMBL/GenBank/DDBJ whole genome shotgun (WGS) entry which is preliminary data.</text>
</comment>
<accession>A0AAV4QF16</accession>
<dbReference type="AlphaFoldDB" id="A0AAV4QF16"/>
<keyword evidence="2" id="KW-1185">Reference proteome</keyword>
<name>A0AAV4QF16_9ARAC</name>
<dbReference type="EMBL" id="BPLQ01004236">
    <property type="protein sequence ID" value="GIY06605.1"/>
    <property type="molecule type" value="Genomic_DNA"/>
</dbReference>
<reference evidence="1 2" key="1">
    <citation type="submission" date="2021-06" db="EMBL/GenBank/DDBJ databases">
        <title>Caerostris darwini draft genome.</title>
        <authorList>
            <person name="Kono N."/>
            <person name="Arakawa K."/>
        </authorList>
    </citation>
    <scope>NUCLEOTIDE SEQUENCE [LARGE SCALE GENOMIC DNA]</scope>
</reference>
<evidence type="ECO:0000313" key="1">
    <source>
        <dbReference type="EMBL" id="GIY06605.1"/>
    </source>
</evidence>
<proteinExistence type="predicted"/>
<gene>
    <name evidence="1" type="ORF">CDAR_395121</name>
</gene>
<sequence length="119" mass="14044">MFTSILQCSRTHYNVPERVTMFRSIFQRFVVYYNVSELSTTSENALQCFLAYYNAPDRITMFHSPTCFEHHQRNVISAESLNNNSPLLRTLIRRWPQIKAHIPSRSFSLCPKFRSSSEF</sequence>
<dbReference type="Proteomes" id="UP001054837">
    <property type="component" value="Unassembled WGS sequence"/>
</dbReference>
<organism evidence="1 2">
    <name type="scientific">Caerostris darwini</name>
    <dbReference type="NCBI Taxonomy" id="1538125"/>
    <lineage>
        <taxon>Eukaryota</taxon>
        <taxon>Metazoa</taxon>
        <taxon>Ecdysozoa</taxon>
        <taxon>Arthropoda</taxon>
        <taxon>Chelicerata</taxon>
        <taxon>Arachnida</taxon>
        <taxon>Araneae</taxon>
        <taxon>Araneomorphae</taxon>
        <taxon>Entelegynae</taxon>
        <taxon>Araneoidea</taxon>
        <taxon>Araneidae</taxon>
        <taxon>Caerostris</taxon>
    </lineage>
</organism>